<dbReference type="Proteomes" id="UP000244571">
    <property type="component" value="Chromosome"/>
</dbReference>
<accession>A0A2R4XI30</accession>
<dbReference type="PANTHER" id="PTHR30336:SF4">
    <property type="entry name" value="ENVELOPE BIOGENESIS FACTOR ELYC"/>
    <property type="match status" value="1"/>
</dbReference>
<protein>
    <recommendedName>
        <fullName evidence="2">DUF218 domain-containing protein</fullName>
    </recommendedName>
</protein>
<dbReference type="KEGG" id="boz:DBV39_06785"/>
<dbReference type="PANTHER" id="PTHR30336">
    <property type="entry name" value="INNER MEMBRANE PROTEIN, PROBABLE PERMEASE"/>
    <property type="match status" value="1"/>
</dbReference>
<evidence type="ECO:0000313" key="3">
    <source>
        <dbReference type="EMBL" id="AWB33461.1"/>
    </source>
</evidence>
<dbReference type="Gene3D" id="3.40.50.620">
    <property type="entry name" value="HUPs"/>
    <property type="match status" value="1"/>
</dbReference>
<dbReference type="InterPro" id="IPR051599">
    <property type="entry name" value="Cell_Envelope_Assoc"/>
</dbReference>
<keyword evidence="1" id="KW-0812">Transmembrane</keyword>
<dbReference type="EMBL" id="CP028901">
    <property type="protein sequence ID" value="AWB33461.1"/>
    <property type="molecule type" value="Genomic_DNA"/>
</dbReference>
<feature type="transmembrane region" description="Helical" evidence="1">
    <location>
        <begin position="44"/>
        <end position="65"/>
    </location>
</feature>
<dbReference type="OrthoDB" id="9782395at2"/>
<keyword evidence="1" id="KW-1133">Transmembrane helix</keyword>
<dbReference type="InterPro" id="IPR014729">
    <property type="entry name" value="Rossmann-like_a/b/a_fold"/>
</dbReference>
<dbReference type="CDD" id="cd06259">
    <property type="entry name" value="YdcF-like"/>
    <property type="match status" value="1"/>
</dbReference>
<proteinExistence type="predicted"/>
<sequence>MSFDLNSLIKFLTWLASPMGAFTACALLSFVLLVFHQARKFRTWVILLACLQLIFFALPGVAAWLHRGLEHQAHQIVAQRSVQQPFAGILLLGGAGQSFPSSIASTFGHADFGDAVDRILYAAQLYREGVAPRIIITGGNWRLEDTDRPSEASSTRELLIHLGVPAEDILVEERSRTTRENFLYTDALLKQHGINGPLALVTSASHMPRAIRNAQTLRIDAEGFPTDWRSHGLMLHALPWLPSASALSQSEVALKEWLAYLIDY</sequence>
<evidence type="ECO:0000256" key="1">
    <source>
        <dbReference type="SAM" id="Phobius"/>
    </source>
</evidence>
<organism evidence="3 4">
    <name type="scientific">Orrella marina</name>
    <dbReference type="NCBI Taxonomy" id="2163011"/>
    <lineage>
        <taxon>Bacteria</taxon>
        <taxon>Pseudomonadati</taxon>
        <taxon>Pseudomonadota</taxon>
        <taxon>Betaproteobacteria</taxon>
        <taxon>Burkholderiales</taxon>
        <taxon>Alcaligenaceae</taxon>
        <taxon>Orrella</taxon>
    </lineage>
</organism>
<keyword evidence="4" id="KW-1185">Reference proteome</keyword>
<feature type="transmembrane region" description="Helical" evidence="1">
    <location>
        <begin position="12"/>
        <end position="35"/>
    </location>
</feature>
<dbReference type="GO" id="GO:0043164">
    <property type="term" value="P:Gram-negative-bacterium-type cell wall biogenesis"/>
    <property type="evidence" value="ECO:0007669"/>
    <property type="project" value="TreeGrafter"/>
</dbReference>
<dbReference type="GO" id="GO:0005886">
    <property type="term" value="C:plasma membrane"/>
    <property type="evidence" value="ECO:0007669"/>
    <property type="project" value="TreeGrafter"/>
</dbReference>
<feature type="domain" description="DUF218" evidence="2">
    <location>
        <begin position="89"/>
        <end position="259"/>
    </location>
</feature>
<keyword evidence="1" id="KW-0472">Membrane</keyword>
<dbReference type="Pfam" id="PF02698">
    <property type="entry name" value="DUF218"/>
    <property type="match status" value="1"/>
</dbReference>
<dbReference type="RefSeq" id="WP_108620890.1">
    <property type="nucleotide sequence ID" value="NZ_CP028901.1"/>
</dbReference>
<name>A0A2R4XI30_9BURK</name>
<dbReference type="GO" id="GO:0000270">
    <property type="term" value="P:peptidoglycan metabolic process"/>
    <property type="evidence" value="ECO:0007669"/>
    <property type="project" value="TreeGrafter"/>
</dbReference>
<dbReference type="AlphaFoldDB" id="A0A2R4XI30"/>
<evidence type="ECO:0000259" key="2">
    <source>
        <dbReference type="Pfam" id="PF02698"/>
    </source>
</evidence>
<evidence type="ECO:0000313" key="4">
    <source>
        <dbReference type="Proteomes" id="UP000244571"/>
    </source>
</evidence>
<reference evidence="3 4" key="1">
    <citation type="submission" date="2018-04" db="EMBL/GenBank/DDBJ databases">
        <title>Bordetella sp. HZ20 isolated from seawater.</title>
        <authorList>
            <person name="Sun C."/>
        </authorList>
    </citation>
    <scope>NUCLEOTIDE SEQUENCE [LARGE SCALE GENOMIC DNA]</scope>
    <source>
        <strain evidence="3 4">HZ20</strain>
    </source>
</reference>
<gene>
    <name evidence="3" type="ORF">DBV39_06785</name>
</gene>
<dbReference type="InterPro" id="IPR003848">
    <property type="entry name" value="DUF218"/>
</dbReference>